<keyword evidence="1" id="KW-0732">Signal</keyword>
<comment type="caution">
    <text evidence="2">The sequence shown here is derived from an EMBL/GenBank/DDBJ whole genome shotgun (WGS) entry which is preliminary data.</text>
</comment>
<name>A0ABN0CCC2_NEIMU</name>
<organism evidence="2 3">
    <name type="scientific">Neisseria mucosa C102</name>
    <dbReference type="NCBI Taxonomy" id="435832"/>
    <lineage>
        <taxon>Bacteria</taxon>
        <taxon>Pseudomonadati</taxon>
        <taxon>Pseudomonadota</taxon>
        <taxon>Betaproteobacteria</taxon>
        <taxon>Neisseriales</taxon>
        <taxon>Neisseriaceae</taxon>
        <taxon>Neisseria</taxon>
    </lineage>
</organism>
<proteinExistence type="predicted"/>
<dbReference type="Proteomes" id="UP000003612">
    <property type="component" value="Unassembled WGS sequence"/>
</dbReference>
<protein>
    <recommendedName>
        <fullName evidence="4">Protocatechuate 3,4-dioxygenase</fullName>
    </recommendedName>
</protein>
<gene>
    <name evidence="2" type="ORF">HMPREF0604_00977</name>
</gene>
<reference evidence="2 3" key="1">
    <citation type="submission" date="2010-12" db="EMBL/GenBank/DDBJ databases">
        <title>The Genome Sequence of Neisseria mucosa strain C102.</title>
        <authorList>
            <consortium name="The Broad Institute Genome Sequencing Platform"/>
            <person name="Earl A."/>
            <person name="Ward D."/>
            <person name="Feldgarden M."/>
            <person name="Gevers D."/>
            <person name="Sibley C.D."/>
            <person name="Field T.R."/>
            <person name="Grinwis M."/>
            <person name="Eshaghurshan C.S."/>
            <person name="Surette M."/>
            <person name="Young S.K."/>
            <person name="Zeng Q."/>
            <person name="Gargeya S."/>
            <person name="Fitzgerald M."/>
            <person name="Haas B."/>
            <person name="Abouelleil A."/>
            <person name="Alvarado L."/>
            <person name="Arachchi H.M."/>
            <person name="Berlin A."/>
            <person name="Brown A."/>
            <person name="Chapman S.B."/>
            <person name="Chen Z."/>
            <person name="Dunbar C."/>
            <person name="Freedman E."/>
            <person name="Gearin G."/>
            <person name="Gellesch M."/>
            <person name="Goldberg J."/>
            <person name="Griggs A."/>
            <person name="Gujja S."/>
            <person name="Heilman E."/>
            <person name="Heiman D."/>
            <person name="Howarth C."/>
            <person name="Larson L."/>
            <person name="Lui A."/>
            <person name="MacDonald P.J.P."/>
            <person name="Mehta T."/>
            <person name="Montmayeur A."/>
            <person name="Murphy C."/>
            <person name="Neiman D."/>
            <person name="Pearson M."/>
            <person name="Priest M."/>
            <person name="Roberts A."/>
            <person name="Saif S."/>
            <person name="Shea T."/>
            <person name="Shenoy N."/>
            <person name="Sisk P."/>
            <person name="Stolte C."/>
            <person name="Sykes S."/>
            <person name="White J."/>
            <person name="Yandava C."/>
            <person name="Nusbaum C."/>
            <person name="Birren B."/>
        </authorList>
    </citation>
    <scope>NUCLEOTIDE SEQUENCE [LARGE SCALE GENOMIC DNA]</scope>
    <source>
        <strain evidence="2 3">C102</strain>
    </source>
</reference>
<evidence type="ECO:0000313" key="2">
    <source>
        <dbReference type="EMBL" id="EFV80999.1"/>
    </source>
</evidence>
<feature type="signal peptide" evidence="1">
    <location>
        <begin position="1"/>
        <end position="29"/>
    </location>
</feature>
<sequence>MPFQTASKEETMKKISLTALSLLILTACATEPVTAYRWHRTGASEAEVSRQINTCKSQAQNGTKRGNTSKTFEQCMDEAGYYSYEHGNL</sequence>
<evidence type="ECO:0000256" key="1">
    <source>
        <dbReference type="SAM" id="SignalP"/>
    </source>
</evidence>
<keyword evidence="3" id="KW-1185">Reference proteome</keyword>
<evidence type="ECO:0008006" key="4">
    <source>
        <dbReference type="Google" id="ProtNLM"/>
    </source>
</evidence>
<accession>A0ABN0CCC2</accession>
<feature type="chain" id="PRO_5045939931" description="Protocatechuate 3,4-dioxygenase" evidence="1">
    <location>
        <begin position="30"/>
        <end position="89"/>
    </location>
</feature>
<evidence type="ECO:0000313" key="3">
    <source>
        <dbReference type="Proteomes" id="UP000003612"/>
    </source>
</evidence>
<dbReference type="EMBL" id="ACRG01000005">
    <property type="protein sequence ID" value="EFV80999.1"/>
    <property type="molecule type" value="Genomic_DNA"/>
</dbReference>